<dbReference type="Pfam" id="PF04503">
    <property type="entry name" value="SSDP"/>
    <property type="match status" value="1"/>
</dbReference>
<organism evidence="4 5">
    <name type="scientific">Elysia crispata</name>
    <name type="common">lettuce slug</name>
    <dbReference type="NCBI Taxonomy" id="231223"/>
    <lineage>
        <taxon>Eukaryota</taxon>
        <taxon>Metazoa</taxon>
        <taxon>Spiralia</taxon>
        <taxon>Lophotrochozoa</taxon>
        <taxon>Mollusca</taxon>
        <taxon>Gastropoda</taxon>
        <taxon>Heterobranchia</taxon>
        <taxon>Euthyneura</taxon>
        <taxon>Panpulmonata</taxon>
        <taxon>Sacoglossa</taxon>
        <taxon>Placobranchoidea</taxon>
        <taxon>Plakobranchidae</taxon>
        <taxon>Elysia</taxon>
    </lineage>
</organism>
<accession>A0AAE1AU15</accession>
<dbReference type="PANTHER" id="PTHR12610:SF12">
    <property type="entry name" value="SEQUENCE-SPECIFIC SINGLE-STRANDED DNA-BINDING PROTEIN, ISOFORM D"/>
    <property type="match status" value="1"/>
</dbReference>
<keyword evidence="2" id="KW-0539">Nucleus</keyword>
<dbReference type="AlphaFoldDB" id="A0AAE1AU15"/>
<feature type="compositionally biased region" description="Pro residues" evidence="3">
    <location>
        <begin position="106"/>
        <end position="117"/>
    </location>
</feature>
<dbReference type="GO" id="GO:0005634">
    <property type="term" value="C:nucleus"/>
    <property type="evidence" value="ECO:0007669"/>
    <property type="project" value="UniProtKB-SubCell"/>
</dbReference>
<keyword evidence="5" id="KW-1185">Reference proteome</keyword>
<evidence type="ECO:0000256" key="1">
    <source>
        <dbReference type="ARBA" id="ARBA00004123"/>
    </source>
</evidence>
<gene>
    <name evidence="4" type="ORF">RRG08_043407</name>
</gene>
<evidence type="ECO:0000256" key="2">
    <source>
        <dbReference type="ARBA" id="ARBA00023242"/>
    </source>
</evidence>
<dbReference type="Proteomes" id="UP001283361">
    <property type="component" value="Unassembled WGS sequence"/>
</dbReference>
<dbReference type="GO" id="GO:0045944">
    <property type="term" value="P:positive regulation of transcription by RNA polymerase II"/>
    <property type="evidence" value="ECO:0007669"/>
    <property type="project" value="TreeGrafter"/>
</dbReference>
<protein>
    <submittedName>
        <fullName evidence="4">Uncharacterized protein</fullName>
    </submittedName>
</protein>
<reference evidence="4" key="1">
    <citation type="journal article" date="2023" name="G3 (Bethesda)">
        <title>A reference genome for the long-term kleptoplast-retaining sea slug Elysia crispata morphotype clarki.</title>
        <authorList>
            <person name="Eastman K.E."/>
            <person name="Pendleton A.L."/>
            <person name="Shaikh M.A."/>
            <person name="Suttiyut T."/>
            <person name="Ogas R."/>
            <person name="Tomko P."/>
            <person name="Gavelis G."/>
            <person name="Widhalm J.R."/>
            <person name="Wisecaver J.H."/>
        </authorList>
    </citation>
    <scope>NUCLEOTIDE SEQUENCE</scope>
    <source>
        <strain evidence="4">ECLA1</strain>
    </source>
</reference>
<feature type="region of interest" description="Disordered" evidence="3">
    <location>
        <begin position="96"/>
        <end position="187"/>
    </location>
</feature>
<sequence length="187" mass="19914">MPPLCLPEVAGLFLDVHPSCEEWFSLRSTGSREAAQCVAVNAAAPSPLNQMPPQDGMPGGPMPPSFFPRCRISELQMPSFSGNLNVQYYRDMADHGIPALTSSPPASQPSPHPPPHNPMMGGNQPFMSPRYPGGPRVPVRMQNQVEFNGPPGPGGGQMPMQNSMDPRPGALAEPLKIKTCDSGTGES</sequence>
<dbReference type="EMBL" id="JAWDGP010001179">
    <property type="protein sequence ID" value="KAK3793759.1"/>
    <property type="molecule type" value="Genomic_DNA"/>
</dbReference>
<comment type="subcellular location">
    <subcellularLocation>
        <location evidence="1">Nucleus</location>
    </subcellularLocation>
</comment>
<proteinExistence type="predicted"/>
<comment type="caution">
    <text evidence="4">The sequence shown here is derived from an EMBL/GenBank/DDBJ whole genome shotgun (WGS) entry which is preliminary data.</text>
</comment>
<name>A0AAE1AU15_9GAST</name>
<evidence type="ECO:0000256" key="3">
    <source>
        <dbReference type="SAM" id="MobiDB-lite"/>
    </source>
</evidence>
<evidence type="ECO:0000313" key="4">
    <source>
        <dbReference type="EMBL" id="KAK3793759.1"/>
    </source>
</evidence>
<feature type="compositionally biased region" description="Low complexity" evidence="3">
    <location>
        <begin position="118"/>
        <end position="140"/>
    </location>
</feature>
<dbReference type="PANTHER" id="PTHR12610">
    <property type="entry name" value="SINGLE STRANDED DNA BINDING PROTEIN"/>
    <property type="match status" value="1"/>
</dbReference>
<evidence type="ECO:0000313" key="5">
    <source>
        <dbReference type="Proteomes" id="UP001283361"/>
    </source>
</evidence>